<evidence type="ECO:0000313" key="1">
    <source>
        <dbReference type="EMBL" id="GAY46567.1"/>
    </source>
</evidence>
<dbReference type="PANTHER" id="PTHR47759">
    <property type="entry name" value="OS04G0509100 PROTEIN"/>
    <property type="match status" value="1"/>
</dbReference>
<accession>A0A2H5P2F5</accession>
<protein>
    <submittedName>
        <fullName evidence="1">Uncharacterized protein</fullName>
    </submittedName>
</protein>
<dbReference type="AlphaFoldDB" id="A0A2H5P2F5"/>
<dbReference type="SUPFAM" id="SSF49562">
    <property type="entry name" value="C2 domain (Calcium/lipid-binding domain, CaLB)"/>
    <property type="match status" value="1"/>
</dbReference>
<proteinExistence type="predicted"/>
<dbReference type="Proteomes" id="UP000236630">
    <property type="component" value="Unassembled WGS sequence"/>
</dbReference>
<evidence type="ECO:0000313" key="2">
    <source>
        <dbReference type="Proteomes" id="UP000236630"/>
    </source>
</evidence>
<dbReference type="PANTHER" id="PTHR47759:SF2">
    <property type="entry name" value="TRIGLYCERIDE LIPASE"/>
    <property type="match status" value="1"/>
</dbReference>
<gene>
    <name evidence="1" type="ORF">CUMW_098040</name>
</gene>
<comment type="caution">
    <text evidence="1">The sequence shown here is derived from an EMBL/GenBank/DDBJ whole genome shotgun (WGS) entry which is preliminary data.</text>
</comment>
<name>A0A2H5P2F5_CITUN</name>
<dbReference type="STRING" id="55188.A0A2H5P2F5"/>
<dbReference type="InterPro" id="IPR035892">
    <property type="entry name" value="C2_domain_sf"/>
</dbReference>
<reference evidence="1 2" key="1">
    <citation type="journal article" date="2017" name="Front. Genet.">
        <title>Draft sequencing of the heterozygous diploid genome of Satsuma (Citrus unshiu Marc.) using a hybrid assembly approach.</title>
        <authorList>
            <person name="Shimizu T."/>
            <person name="Tanizawa Y."/>
            <person name="Mochizuki T."/>
            <person name="Nagasaki H."/>
            <person name="Yoshioka T."/>
            <person name="Toyoda A."/>
            <person name="Fujiyama A."/>
            <person name="Kaminuma E."/>
            <person name="Nakamura Y."/>
        </authorList>
    </citation>
    <scope>NUCLEOTIDE SEQUENCE [LARGE SCALE GENOMIC DNA]</scope>
    <source>
        <strain evidence="2">cv. Miyagawa wase</strain>
    </source>
</reference>
<sequence>MPLEEVSPLPVSQLPQKPFSGKVELVFFAREAIKAKGIRDAEIDKIEDKEQDERPPFDINLAVILAGFAFESYTTPPESVGRKEVDVAGCKTVYLSESFAHEMYDGQLFIKLEKCFNLPAMDPWITHACSTGFLGTSDPYVFMELDGNSHEVLVELEGIGCGGKLQLEAAMEVLKDGYQGDVIGEATPDVLLSEFLLFNSVDCSVRPMKTYVRRKYKGAGAVY</sequence>
<dbReference type="EMBL" id="BDQV01000034">
    <property type="protein sequence ID" value="GAY46567.1"/>
    <property type="molecule type" value="Genomic_DNA"/>
</dbReference>
<organism evidence="1 2">
    <name type="scientific">Citrus unshiu</name>
    <name type="common">Satsuma mandarin</name>
    <name type="synonym">Citrus nobilis var. unshiu</name>
    <dbReference type="NCBI Taxonomy" id="55188"/>
    <lineage>
        <taxon>Eukaryota</taxon>
        <taxon>Viridiplantae</taxon>
        <taxon>Streptophyta</taxon>
        <taxon>Embryophyta</taxon>
        <taxon>Tracheophyta</taxon>
        <taxon>Spermatophyta</taxon>
        <taxon>Magnoliopsida</taxon>
        <taxon>eudicotyledons</taxon>
        <taxon>Gunneridae</taxon>
        <taxon>Pentapetalae</taxon>
        <taxon>rosids</taxon>
        <taxon>malvids</taxon>
        <taxon>Sapindales</taxon>
        <taxon>Rutaceae</taxon>
        <taxon>Aurantioideae</taxon>
        <taxon>Citrus</taxon>
    </lineage>
</organism>
<keyword evidence="2" id="KW-1185">Reference proteome</keyword>